<dbReference type="OMA" id="TEYNQIY"/>
<dbReference type="InParanoid" id="A0A7M7P405"/>
<evidence type="ECO:0000256" key="5">
    <source>
        <dbReference type="ARBA" id="ARBA00023136"/>
    </source>
</evidence>
<feature type="transmembrane region" description="Helical" evidence="7">
    <location>
        <begin position="108"/>
        <end position="128"/>
    </location>
</feature>
<feature type="compositionally biased region" description="Low complexity" evidence="6">
    <location>
        <begin position="24"/>
        <end position="37"/>
    </location>
</feature>
<evidence type="ECO:0000313" key="11">
    <source>
        <dbReference type="Proteomes" id="UP000007110"/>
    </source>
</evidence>
<dbReference type="PANTHER" id="PTHR28556:SF4">
    <property type="entry name" value="TRANSMEMBRANE PROTEIN 106A"/>
    <property type="match status" value="1"/>
</dbReference>
<keyword evidence="5 7" id="KW-0472">Membrane</keyword>
<dbReference type="InterPro" id="IPR009790">
    <property type="entry name" value="TMEM106"/>
</dbReference>
<reference evidence="11" key="1">
    <citation type="submission" date="2015-02" db="EMBL/GenBank/DDBJ databases">
        <title>Genome sequencing for Strongylocentrotus purpuratus.</title>
        <authorList>
            <person name="Murali S."/>
            <person name="Liu Y."/>
            <person name="Vee V."/>
            <person name="English A."/>
            <person name="Wang M."/>
            <person name="Skinner E."/>
            <person name="Han Y."/>
            <person name="Muzny D.M."/>
            <person name="Worley K.C."/>
            <person name="Gibbs R.A."/>
        </authorList>
    </citation>
    <scope>NUCLEOTIDE SEQUENCE</scope>
</reference>
<sequence>MSDSLIIQTMDSDPPAYGQHTSYGTAAPSTPGTTPAPLFKGPDVKGPQNGETSNGSVHPNYTYEELSDTFTCPTCQGTGKIPRGREDDLVALIPYSDARLKPRRTVRYVFLSIFICALIAGVLIAFLLPRPILFEQKGKVDTVFTSYNQSVPTMTLVLESQFDIYNYNFASLDGQTLTITVSWSEQTIGTNITILNNTITGRHDYLLSGNVTVILTDSAWVAHCVDSSITHLIYMQFMATLQYGLLSQSQQSTITYYRTVSCRPINEIVEPPSPSSKYL</sequence>
<dbReference type="Pfam" id="PF07092">
    <property type="entry name" value="TMEM106"/>
    <property type="match status" value="1"/>
</dbReference>
<evidence type="ECO:0000259" key="9">
    <source>
        <dbReference type="Pfam" id="PF21002"/>
    </source>
</evidence>
<organism evidence="10 11">
    <name type="scientific">Strongylocentrotus purpuratus</name>
    <name type="common">Purple sea urchin</name>
    <dbReference type="NCBI Taxonomy" id="7668"/>
    <lineage>
        <taxon>Eukaryota</taxon>
        <taxon>Metazoa</taxon>
        <taxon>Echinodermata</taxon>
        <taxon>Eleutherozoa</taxon>
        <taxon>Echinozoa</taxon>
        <taxon>Echinoidea</taxon>
        <taxon>Euechinoidea</taxon>
        <taxon>Echinacea</taxon>
        <taxon>Camarodonta</taxon>
        <taxon>Echinidea</taxon>
        <taxon>Strongylocentrotidae</taxon>
        <taxon>Strongylocentrotus</taxon>
    </lineage>
</organism>
<dbReference type="GO" id="GO:0012505">
    <property type="term" value="C:endomembrane system"/>
    <property type="evidence" value="ECO:0007669"/>
    <property type="project" value="UniProtKB-SubCell"/>
</dbReference>
<dbReference type="OrthoDB" id="508875at2759"/>
<dbReference type="AlphaFoldDB" id="A0A7M7P405"/>
<dbReference type="RefSeq" id="XP_030845986.1">
    <property type="nucleotide sequence ID" value="XM_030990126.1"/>
</dbReference>
<proteinExistence type="inferred from homology"/>
<feature type="region of interest" description="Disordered" evidence="6">
    <location>
        <begin position="11"/>
        <end position="59"/>
    </location>
</feature>
<evidence type="ECO:0000256" key="3">
    <source>
        <dbReference type="ARBA" id="ARBA00022692"/>
    </source>
</evidence>
<evidence type="ECO:0000256" key="7">
    <source>
        <dbReference type="SAM" id="Phobius"/>
    </source>
</evidence>
<evidence type="ECO:0000256" key="6">
    <source>
        <dbReference type="SAM" id="MobiDB-lite"/>
    </source>
</evidence>
<dbReference type="KEGG" id="spu:100891221"/>
<dbReference type="Proteomes" id="UP000007110">
    <property type="component" value="Unassembled WGS sequence"/>
</dbReference>
<name>A0A7M7P405_STRPU</name>
<feature type="compositionally biased region" description="Polar residues" evidence="6">
    <location>
        <begin position="49"/>
        <end position="59"/>
    </location>
</feature>
<feature type="domain" description="Transmembrane protein 106 C-terminal" evidence="8">
    <location>
        <begin position="129"/>
        <end position="263"/>
    </location>
</feature>
<dbReference type="InterPro" id="IPR048511">
    <property type="entry name" value="TMEM106_N"/>
</dbReference>
<protein>
    <recommendedName>
        <fullName evidence="12">Transmembrane protein 106B</fullName>
    </recommendedName>
</protein>
<dbReference type="PANTHER" id="PTHR28556">
    <property type="entry name" value="TRANSMEMBRANE PROTEIN 106B"/>
    <property type="match status" value="1"/>
</dbReference>
<comment type="subcellular location">
    <subcellularLocation>
        <location evidence="1">Endomembrane system</location>
    </subcellularLocation>
</comment>
<accession>A0A7M7P405</accession>
<evidence type="ECO:0008006" key="12">
    <source>
        <dbReference type="Google" id="ProtNLM"/>
    </source>
</evidence>
<keyword evidence="4 7" id="KW-1133">Transmembrane helix</keyword>
<reference evidence="10" key="2">
    <citation type="submission" date="2021-01" db="UniProtKB">
        <authorList>
            <consortium name="EnsemblMetazoa"/>
        </authorList>
    </citation>
    <scope>IDENTIFICATION</scope>
</reference>
<dbReference type="GeneID" id="100891221"/>
<feature type="domain" description="Transmembrane protein 106 N-terminal" evidence="9">
    <location>
        <begin position="67"/>
        <end position="105"/>
    </location>
</feature>
<evidence type="ECO:0000256" key="1">
    <source>
        <dbReference type="ARBA" id="ARBA00004308"/>
    </source>
</evidence>
<keyword evidence="3 7" id="KW-0812">Transmembrane</keyword>
<evidence type="ECO:0000313" key="10">
    <source>
        <dbReference type="EnsemblMetazoa" id="XP_030845986"/>
    </source>
</evidence>
<evidence type="ECO:0000256" key="2">
    <source>
        <dbReference type="ARBA" id="ARBA00008111"/>
    </source>
</evidence>
<evidence type="ECO:0000259" key="8">
    <source>
        <dbReference type="Pfam" id="PF07092"/>
    </source>
</evidence>
<evidence type="ECO:0000256" key="4">
    <source>
        <dbReference type="ARBA" id="ARBA00022989"/>
    </source>
</evidence>
<dbReference type="InterPro" id="IPR048509">
    <property type="entry name" value="TMEM106_C"/>
</dbReference>
<keyword evidence="11" id="KW-1185">Reference proteome</keyword>
<dbReference type="EnsemblMetazoa" id="XM_030990126">
    <property type="protein sequence ID" value="XP_030845986"/>
    <property type="gene ID" value="LOC100891221"/>
</dbReference>
<dbReference type="FunCoup" id="A0A7M7P405">
    <property type="interactions" value="331"/>
</dbReference>
<comment type="similarity">
    <text evidence="2">Belongs to the TMEM106 family.</text>
</comment>
<dbReference type="Pfam" id="PF21002">
    <property type="entry name" value="TMEM106_N"/>
    <property type="match status" value="1"/>
</dbReference>